<dbReference type="VEuPathDB" id="PiroplasmaDB:BOVATA_025320"/>
<gene>
    <name evidence="5" type="ORF">BOVATA_025320</name>
</gene>
<name>A0A2H6KDK7_9APIC</name>
<feature type="region of interest" description="Disordered" evidence="3">
    <location>
        <begin position="262"/>
        <end position="283"/>
    </location>
</feature>
<feature type="domain" description="RRM" evidence="4">
    <location>
        <begin position="183"/>
        <end position="255"/>
    </location>
</feature>
<accession>A0A2H6KDK7</accession>
<dbReference type="EMBL" id="BDSA01000002">
    <property type="protein sequence ID" value="GBE61039.1"/>
    <property type="molecule type" value="Genomic_DNA"/>
</dbReference>
<dbReference type="Pfam" id="PF00076">
    <property type="entry name" value="RRM_1"/>
    <property type="match status" value="1"/>
</dbReference>
<dbReference type="InterPro" id="IPR012677">
    <property type="entry name" value="Nucleotide-bd_a/b_plait_sf"/>
</dbReference>
<evidence type="ECO:0000259" key="4">
    <source>
        <dbReference type="PROSITE" id="PS50102"/>
    </source>
</evidence>
<comment type="caution">
    <text evidence="5">The sequence shown here is derived from an EMBL/GenBank/DDBJ whole genome shotgun (WGS) entry which is preliminary data.</text>
</comment>
<dbReference type="GO" id="GO:0005634">
    <property type="term" value="C:nucleus"/>
    <property type="evidence" value="ECO:0007669"/>
    <property type="project" value="TreeGrafter"/>
</dbReference>
<evidence type="ECO:0000256" key="1">
    <source>
        <dbReference type="ARBA" id="ARBA00022884"/>
    </source>
</evidence>
<dbReference type="PANTHER" id="PTHR19965">
    <property type="entry name" value="RNA AND EXPORT FACTOR BINDING PROTEIN"/>
    <property type="match status" value="1"/>
</dbReference>
<reference evidence="5 6" key="1">
    <citation type="journal article" date="2017" name="BMC Genomics">
        <title>Whole-genome assembly of Babesia ovata and comparative genomics between closely related pathogens.</title>
        <authorList>
            <person name="Yamagishi J."/>
            <person name="Asada M."/>
            <person name="Hakimi H."/>
            <person name="Tanaka T.Q."/>
            <person name="Sugimoto C."/>
            <person name="Kawazu S."/>
        </authorList>
    </citation>
    <scope>NUCLEOTIDE SEQUENCE [LARGE SCALE GENOMIC DNA]</scope>
    <source>
        <strain evidence="5 6">Miyake</strain>
    </source>
</reference>
<dbReference type="Proteomes" id="UP000236319">
    <property type="component" value="Unassembled WGS sequence"/>
</dbReference>
<dbReference type="InterPro" id="IPR000504">
    <property type="entry name" value="RRM_dom"/>
</dbReference>
<dbReference type="GO" id="GO:0006406">
    <property type="term" value="P:mRNA export from nucleus"/>
    <property type="evidence" value="ECO:0007669"/>
    <property type="project" value="TreeGrafter"/>
</dbReference>
<feature type="compositionally biased region" description="Polar residues" evidence="3">
    <location>
        <begin position="271"/>
        <end position="283"/>
    </location>
</feature>
<evidence type="ECO:0000256" key="3">
    <source>
        <dbReference type="SAM" id="MobiDB-lite"/>
    </source>
</evidence>
<dbReference type="SUPFAM" id="SSF54928">
    <property type="entry name" value="RNA-binding domain, RBD"/>
    <property type="match status" value="1"/>
</dbReference>
<dbReference type="CDD" id="cd12418">
    <property type="entry name" value="RRM_Aly_REF_like"/>
    <property type="match status" value="1"/>
</dbReference>
<dbReference type="OrthoDB" id="1049195at2759"/>
<dbReference type="PROSITE" id="PS50102">
    <property type="entry name" value="RRM"/>
    <property type="match status" value="1"/>
</dbReference>
<evidence type="ECO:0000256" key="2">
    <source>
        <dbReference type="PROSITE-ProRule" id="PRU00176"/>
    </source>
</evidence>
<organism evidence="5 6">
    <name type="scientific">Babesia ovata</name>
    <dbReference type="NCBI Taxonomy" id="189622"/>
    <lineage>
        <taxon>Eukaryota</taxon>
        <taxon>Sar</taxon>
        <taxon>Alveolata</taxon>
        <taxon>Apicomplexa</taxon>
        <taxon>Aconoidasida</taxon>
        <taxon>Piroplasmida</taxon>
        <taxon>Babesiidae</taxon>
        <taxon>Babesia</taxon>
    </lineage>
</organism>
<dbReference type="RefSeq" id="XP_028867282.1">
    <property type="nucleotide sequence ID" value="XM_029011449.1"/>
</dbReference>
<keyword evidence="1 2" id="KW-0694">RNA-binding</keyword>
<proteinExistence type="predicted"/>
<evidence type="ECO:0000313" key="6">
    <source>
        <dbReference type="Proteomes" id="UP000236319"/>
    </source>
</evidence>
<dbReference type="InterPro" id="IPR035979">
    <property type="entry name" value="RBD_domain_sf"/>
</dbReference>
<dbReference type="GeneID" id="39874809"/>
<dbReference type="Gene3D" id="3.30.70.330">
    <property type="match status" value="1"/>
</dbReference>
<protein>
    <submittedName>
        <fullName evidence="5">RNA recognition motif-containing protein</fullName>
    </submittedName>
</protein>
<feature type="region of interest" description="Disordered" evidence="3">
    <location>
        <begin position="160"/>
        <end position="180"/>
    </location>
</feature>
<sequence length="283" mass="32392">MASNSDVRASQLLDMSLDDVDKVLRRGKATHKGGRNNMRYQDMQNDYQSARNTPRDVRGGYRDSTQPFGFSKNNYHDSTQSFGDSRNSFPGQMNQYGDARNDLRGPSQPFGDPRNHFNSQMQPFGDGRNDFRDHRGGGFYGKRHFNGSDSHRRERFYPQSFGARPLHSTPYGPTSNEPRPPKFIVRVTNLDHSVSQEQLMRLFASVGEVDKLWIDYDRTARSRGTGGCVFKSMNDAKFAIAKYNGMDLSGRPMSVYGEYQEFPRQRPRPQNGNRSIHNVKSPW</sequence>
<dbReference type="SMART" id="SM00360">
    <property type="entry name" value="RRM"/>
    <property type="match status" value="1"/>
</dbReference>
<evidence type="ECO:0000313" key="5">
    <source>
        <dbReference type="EMBL" id="GBE61039.1"/>
    </source>
</evidence>
<keyword evidence="6" id="KW-1185">Reference proteome</keyword>
<dbReference type="AlphaFoldDB" id="A0A2H6KDK7"/>
<dbReference type="GO" id="GO:0003729">
    <property type="term" value="F:mRNA binding"/>
    <property type="evidence" value="ECO:0007669"/>
    <property type="project" value="TreeGrafter"/>
</dbReference>
<dbReference type="InterPro" id="IPR051229">
    <property type="entry name" value="ALYREF_mRNA_export"/>
</dbReference>
<dbReference type="PANTHER" id="PTHR19965:SF35">
    <property type="entry name" value="RNA ANNEALING PROTEIN YRA1"/>
    <property type="match status" value="1"/>
</dbReference>